<evidence type="ECO:0000313" key="15">
    <source>
        <dbReference type="Proteomes" id="UP000631312"/>
    </source>
</evidence>
<evidence type="ECO:0000313" key="12">
    <source>
        <dbReference type="EMBL" id="GIE42343.1"/>
    </source>
</evidence>
<evidence type="ECO:0000256" key="3">
    <source>
        <dbReference type="ARBA" id="ARBA00022448"/>
    </source>
</evidence>
<dbReference type="PRINTS" id="PR01853">
    <property type="entry name" value="YAJCTRNLCASE"/>
</dbReference>
<accession>A0A7W7H8K0</accession>
<dbReference type="Pfam" id="PF02699">
    <property type="entry name" value="YajC"/>
    <property type="match status" value="1"/>
</dbReference>
<evidence type="ECO:0000256" key="8">
    <source>
        <dbReference type="ARBA" id="ARBA00023010"/>
    </source>
</evidence>
<comment type="subcellular location">
    <subcellularLocation>
        <location evidence="1">Cell membrane</location>
        <topology evidence="1">Single-pass membrane protein</topology>
    </subcellularLocation>
</comment>
<comment type="similarity">
    <text evidence="2">Belongs to the YajC family.</text>
</comment>
<keyword evidence="9 11" id="KW-0472">Membrane</keyword>
<dbReference type="EMBL" id="BOMP01000092">
    <property type="protein sequence ID" value="GIE42343.1"/>
    <property type="molecule type" value="Genomic_DNA"/>
</dbReference>
<evidence type="ECO:0000256" key="5">
    <source>
        <dbReference type="ARBA" id="ARBA00022692"/>
    </source>
</evidence>
<keyword evidence="5 11" id="KW-0812">Transmembrane</keyword>
<evidence type="ECO:0000313" key="14">
    <source>
        <dbReference type="Proteomes" id="UP000590511"/>
    </source>
</evidence>
<reference evidence="12 15" key="2">
    <citation type="submission" date="2021-01" db="EMBL/GenBank/DDBJ databases">
        <title>Whole genome shotgun sequence of Actinoplanes lobatus NBRC 12513.</title>
        <authorList>
            <person name="Komaki H."/>
            <person name="Tamura T."/>
        </authorList>
    </citation>
    <scope>NUCLEOTIDE SEQUENCE [LARGE SCALE GENOMIC DNA]</scope>
    <source>
        <strain evidence="12 15">NBRC 12513</strain>
    </source>
</reference>
<dbReference type="GO" id="GO:0015031">
    <property type="term" value="P:protein transport"/>
    <property type="evidence" value="ECO:0007669"/>
    <property type="project" value="UniProtKB-KW"/>
</dbReference>
<evidence type="ECO:0000256" key="10">
    <source>
        <dbReference type="SAM" id="MobiDB-lite"/>
    </source>
</evidence>
<evidence type="ECO:0000256" key="11">
    <source>
        <dbReference type="SAM" id="Phobius"/>
    </source>
</evidence>
<dbReference type="SMART" id="SM01323">
    <property type="entry name" value="YajC"/>
    <property type="match status" value="1"/>
</dbReference>
<dbReference type="PANTHER" id="PTHR33909:SF1">
    <property type="entry name" value="SEC TRANSLOCON ACCESSORY COMPLEX SUBUNIT YAJC"/>
    <property type="match status" value="1"/>
</dbReference>
<evidence type="ECO:0000256" key="1">
    <source>
        <dbReference type="ARBA" id="ARBA00004162"/>
    </source>
</evidence>
<keyword evidence="15" id="KW-1185">Reference proteome</keyword>
<keyword evidence="7 11" id="KW-1133">Transmembrane helix</keyword>
<evidence type="ECO:0000256" key="4">
    <source>
        <dbReference type="ARBA" id="ARBA00022475"/>
    </source>
</evidence>
<evidence type="ECO:0000313" key="13">
    <source>
        <dbReference type="EMBL" id="MBB4746008.1"/>
    </source>
</evidence>
<name>A0A7W7H8K0_9ACTN</name>
<dbReference type="InterPro" id="IPR003849">
    <property type="entry name" value="Preprotein_translocase_YajC"/>
</dbReference>
<dbReference type="AlphaFoldDB" id="A0A7W7H8K0"/>
<dbReference type="Proteomes" id="UP000631312">
    <property type="component" value="Unassembled WGS sequence"/>
</dbReference>
<evidence type="ECO:0000256" key="9">
    <source>
        <dbReference type="ARBA" id="ARBA00023136"/>
    </source>
</evidence>
<dbReference type="GO" id="GO:0005886">
    <property type="term" value="C:plasma membrane"/>
    <property type="evidence" value="ECO:0007669"/>
    <property type="project" value="UniProtKB-SubCell"/>
</dbReference>
<dbReference type="EMBL" id="JACHNC010000001">
    <property type="protein sequence ID" value="MBB4746008.1"/>
    <property type="molecule type" value="Genomic_DNA"/>
</dbReference>
<reference evidence="13 14" key="1">
    <citation type="submission" date="2020-08" db="EMBL/GenBank/DDBJ databases">
        <title>Sequencing the genomes of 1000 actinobacteria strains.</title>
        <authorList>
            <person name="Klenk H.-P."/>
        </authorList>
    </citation>
    <scope>NUCLEOTIDE SEQUENCE [LARGE SCALE GENOMIC DNA]</scope>
    <source>
        <strain evidence="13 14">DSM 43150</strain>
    </source>
</reference>
<dbReference type="RefSeq" id="WP_229807167.1">
    <property type="nucleotide sequence ID" value="NZ_BOMP01000092.1"/>
</dbReference>
<keyword evidence="8" id="KW-0811">Translocation</keyword>
<evidence type="ECO:0000256" key="7">
    <source>
        <dbReference type="ARBA" id="ARBA00022989"/>
    </source>
</evidence>
<feature type="transmembrane region" description="Helical" evidence="11">
    <location>
        <begin position="12"/>
        <end position="31"/>
    </location>
</feature>
<protein>
    <submittedName>
        <fullName evidence="13">Preprotein translocase subunit YajC</fullName>
    </submittedName>
</protein>
<keyword evidence="3" id="KW-0813">Transport</keyword>
<proteinExistence type="inferred from homology"/>
<evidence type="ECO:0000256" key="2">
    <source>
        <dbReference type="ARBA" id="ARBA00006742"/>
    </source>
</evidence>
<dbReference type="PANTHER" id="PTHR33909">
    <property type="entry name" value="SEC TRANSLOCON ACCESSORY COMPLEX SUBUNIT YAJC"/>
    <property type="match status" value="1"/>
</dbReference>
<sequence>MLNAADPAGGGGNFSFLLILVLLFGFMYFVMIRPQQKRRREAADMQNSLAPGDEIVTIGGLHGTVTGIVDDQVALEIAPGVEVRFARPAIARVVQKAGEAIPEPDEAPPVADEPESPVTETHKQD</sequence>
<comment type="caution">
    <text evidence="13">The sequence shown here is derived from an EMBL/GenBank/DDBJ whole genome shotgun (WGS) entry which is preliminary data.</text>
</comment>
<dbReference type="Proteomes" id="UP000590511">
    <property type="component" value="Unassembled WGS sequence"/>
</dbReference>
<gene>
    <name evidence="12" type="ORF">Alo02nite_52410</name>
    <name evidence="13" type="ORF">BJ964_000169</name>
</gene>
<dbReference type="NCBIfam" id="TIGR00739">
    <property type="entry name" value="yajC"/>
    <property type="match status" value="1"/>
</dbReference>
<keyword evidence="4" id="KW-1003">Cell membrane</keyword>
<organism evidence="13 14">
    <name type="scientific">Actinoplanes lobatus</name>
    <dbReference type="NCBI Taxonomy" id="113568"/>
    <lineage>
        <taxon>Bacteria</taxon>
        <taxon>Bacillati</taxon>
        <taxon>Actinomycetota</taxon>
        <taxon>Actinomycetes</taxon>
        <taxon>Micromonosporales</taxon>
        <taxon>Micromonosporaceae</taxon>
        <taxon>Actinoplanes</taxon>
    </lineage>
</organism>
<feature type="region of interest" description="Disordered" evidence="10">
    <location>
        <begin position="97"/>
        <end position="125"/>
    </location>
</feature>
<keyword evidence="6" id="KW-0653">Protein transport</keyword>
<evidence type="ECO:0000256" key="6">
    <source>
        <dbReference type="ARBA" id="ARBA00022927"/>
    </source>
</evidence>